<dbReference type="Pfam" id="PF05016">
    <property type="entry name" value="ParE_toxin"/>
    <property type="match status" value="1"/>
</dbReference>
<dbReference type="InterPro" id="IPR035093">
    <property type="entry name" value="RelE/ParE_toxin_dom_sf"/>
</dbReference>
<dbReference type="InterPro" id="IPR007712">
    <property type="entry name" value="RelE/ParE_toxin"/>
</dbReference>
<dbReference type="PANTHER" id="PTHR35601">
    <property type="entry name" value="TOXIN RELE"/>
    <property type="match status" value="1"/>
</dbReference>
<dbReference type="Proteomes" id="UP000004291">
    <property type="component" value="Chromosome"/>
</dbReference>
<reference evidence="3 4" key="2">
    <citation type="submission" date="2012-06" db="EMBL/GenBank/DDBJ databases">
        <authorList>
            <person name="Fiebig A."/>
        </authorList>
    </citation>
    <scope>NUCLEOTIDE SEQUENCE [LARGE SCALE GENOMIC DNA]</scope>
    <source>
        <strain evidence="3 4">DFL-43</strain>
    </source>
</reference>
<dbReference type="EMBL" id="ABIA03000004">
    <property type="protein sequence ID" value="EDQ31955.1"/>
    <property type="molecule type" value="Genomic_DNA"/>
</dbReference>
<reference evidence="3 4" key="1">
    <citation type="submission" date="2007-10" db="EMBL/GenBank/DDBJ databases">
        <authorList>
            <person name="Wagner-Dobler I."/>
            <person name="Ferriera S."/>
            <person name="Johnson J."/>
            <person name="Kravitz S."/>
            <person name="Beeson K."/>
            <person name="Sutton G."/>
            <person name="Rogers Y.-H."/>
            <person name="Friedman R."/>
            <person name="Frazier M."/>
            <person name="Venter J.C."/>
        </authorList>
    </citation>
    <scope>NUCLEOTIDE SEQUENCE [LARGE SCALE GENOMIC DNA]</scope>
    <source>
        <strain evidence="3 4">DFL-43</strain>
    </source>
</reference>
<dbReference type="STRING" id="411684.HPDFL43_13360"/>
<evidence type="ECO:0000256" key="2">
    <source>
        <dbReference type="ARBA" id="ARBA00022649"/>
    </source>
</evidence>
<dbReference type="AlphaFoldDB" id="A9DE32"/>
<comment type="similarity">
    <text evidence="1">Belongs to the RelE toxin family.</text>
</comment>
<dbReference type="RefSeq" id="WP_007198436.1">
    <property type="nucleotide sequence ID" value="NZ_CM002917.1"/>
</dbReference>
<dbReference type="OrthoDB" id="5570653at2"/>
<proteinExistence type="inferred from homology"/>
<comment type="caution">
    <text evidence="3">The sequence shown here is derived from an EMBL/GenBank/DDBJ whole genome shotgun (WGS) entry which is preliminary data.</text>
</comment>
<keyword evidence="2" id="KW-1277">Toxin-antitoxin system</keyword>
<gene>
    <name evidence="3" type="ORF">HPDFL43_13360</name>
</gene>
<organism evidence="3 4">
    <name type="scientific">Hoeflea phototrophica (strain DSM 17068 / NCIMB 14078 / DFL-43)</name>
    <dbReference type="NCBI Taxonomy" id="411684"/>
    <lineage>
        <taxon>Bacteria</taxon>
        <taxon>Pseudomonadati</taxon>
        <taxon>Pseudomonadota</taxon>
        <taxon>Alphaproteobacteria</taxon>
        <taxon>Hyphomicrobiales</taxon>
        <taxon>Rhizobiaceae</taxon>
        <taxon>Hoeflea</taxon>
    </lineage>
</organism>
<evidence type="ECO:0000256" key="1">
    <source>
        <dbReference type="ARBA" id="ARBA00006226"/>
    </source>
</evidence>
<sequence length="88" mass="10452">MTWAVSFTKSARKQFSKLNPTDRSRVLKFLHERVVPHPDPRLLAKRLQGKTEELWRFRVGDLRIIVQISEGLMTIVVIEIGHRREIYR</sequence>
<dbReference type="PANTHER" id="PTHR35601:SF1">
    <property type="entry name" value="TOXIN RELE"/>
    <property type="match status" value="1"/>
</dbReference>
<dbReference type="SUPFAM" id="SSF143011">
    <property type="entry name" value="RelE-like"/>
    <property type="match status" value="1"/>
</dbReference>
<protein>
    <submittedName>
        <fullName evidence="3">Cytotoxic translational repressor of toxin-antitoxin stability system</fullName>
    </submittedName>
</protein>
<evidence type="ECO:0000313" key="3">
    <source>
        <dbReference type="EMBL" id="EDQ31955.1"/>
    </source>
</evidence>
<dbReference type="HOGENOM" id="CLU_155761_1_1_5"/>
<keyword evidence="4" id="KW-1185">Reference proteome</keyword>
<name>A9DE32_HOEPD</name>
<dbReference type="eggNOG" id="COG2026">
    <property type="taxonomic scope" value="Bacteria"/>
</dbReference>
<accession>A9DE32</accession>
<evidence type="ECO:0000313" key="4">
    <source>
        <dbReference type="Proteomes" id="UP000004291"/>
    </source>
</evidence>
<dbReference type="Gene3D" id="3.30.2310.20">
    <property type="entry name" value="RelE-like"/>
    <property type="match status" value="1"/>
</dbReference>